<dbReference type="EMBL" id="CP014205">
    <property type="protein sequence ID" value="AMQ82402.2"/>
    <property type="molecule type" value="Genomic_DNA"/>
</dbReference>
<dbReference type="InterPro" id="IPR013762">
    <property type="entry name" value="Integrase-like_cat_sf"/>
</dbReference>
<evidence type="ECO:0000313" key="2">
    <source>
        <dbReference type="EMBL" id="AMQ82402.2"/>
    </source>
</evidence>
<reference evidence="2" key="1">
    <citation type="submission" date="2017-12" db="EMBL/GenBank/DDBJ databases">
        <title>Pseudomonas sp. MS586 complete sequence.</title>
        <authorList>
            <person name="Lu S."/>
            <person name="Deng P."/>
        </authorList>
    </citation>
    <scope>NUCLEOTIDE SEQUENCE</scope>
    <source>
        <strain evidence="2">MS586</strain>
    </source>
</reference>
<gene>
    <name evidence="2" type="ORF">AWU82_03615</name>
</gene>
<protein>
    <recommendedName>
        <fullName evidence="4">Integrase</fullName>
    </recommendedName>
</protein>
<dbReference type="Gene3D" id="1.10.443.10">
    <property type="entry name" value="Intergrase catalytic core"/>
    <property type="match status" value="1"/>
</dbReference>
<keyword evidence="3" id="KW-1185">Reference proteome</keyword>
<name>A0ABN4MJJ1_9PSED</name>
<evidence type="ECO:0008006" key="4">
    <source>
        <dbReference type="Google" id="ProtNLM"/>
    </source>
</evidence>
<sequence length="462" mass="52845">MAVEPIQLNILKLRRLALSTAMTRDADGHPLPRTAGEPFPFVSWLGEELPEYTHYPALLMSDGAPWHHGNLYLLSKIEASHHNGTVDAQTLMTIARELRLFMAEMNDAGLNYLEFPTRKLRRPTYYYAALLNRKVDAGEMGESTKEKKLGCVFGFYTWLRRQHDFSPENSLWDETTKIVSYLDDKGFEHQKVITKNSLRGSKSTIAKSSEDGTINDGGVLRPHTRKEQLNLINCLLQTGNTELQLMCLISLISGGRIQTVLTLRTHHIRRDAKENGTRKFALPVGRGTGIDTKKSKRHVLYIPEWLHYRLAVYIDSPRYLMRKNKASASVQENDYIFITNDGIPYYSAKDDAATADYTNIPKGDALRQTIRRELQPLLDQCPTPFKFRFHDLRATFGMNYAEDLWARINKDELSFISALNNLKDRMGHSKIETTLLYLNYRITSADLNVGYEAIETTLMESF</sequence>
<dbReference type="SUPFAM" id="SSF56349">
    <property type="entry name" value="DNA breaking-rejoining enzymes"/>
    <property type="match status" value="1"/>
</dbReference>
<accession>A0ABN4MJJ1</accession>
<dbReference type="Proteomes" id="UP000075187">
    <property type="component" value="Chromosome"/>
</dbReference>
<keyword evidence="1" id="KW-0233">DNA recombination</keyword>
<dbReference type="RefSeq" id="WP_190241488.1">
    <property type="nucleotide sequence ID" value="NZ_CP014205.2"/>
</dbReference>
<dbReference type="InterPro" id="IPR011010">
    <property type="entry name" value="DNA_brk_join_enz"/>
</dbReference>
<dbReference type="CDD" id="cd00397">
    <property type="entry name" value="DNA_BRE_C"/>
    <property type="match status" value="1"/>
</dbReference>
<proteinExistence type="predicted"/>
<organism evidence="2 3">
    <name type="scientific">Pseudomonas glycinae</name>
    <dbReference type="NCBI Taxonomy" id="1785145"/>
    <lineage>
        <taxon>Bacteria</taxon>
        <taxon>Pseudomonadati</taxon>
        <taxon>Pseudomonadota</taxon>
        <taxon>Gammaproteobacteria</taxon>
        <taxon>Pseudomonadales</taxon>
        <taxon>Pseudomonadaceae</taxon>
        <taxon>Pseudomonas</taxon>
    </lineage>
</organism>
<evidence type="ECO:0000256" key="1">
    <source>
        <dbReference type="ARBA" id="ARBA00023172"/>
    </source>
</evidence>
<evidence type="ECO:0000313" key="3">
    <source>
        <dbReference type="Proteomes" id="UP000075187"/>
    </source>
</evidence>